<dbReference type="PANTHER" id="PTHR22842">
    <property type="entry name" value="WD40 REPEAT PROTEIN"/>
    <property type="match status" value="1"/>
</dbReference>
<evidence type="ECO:0000256" key="1">
    <source>
        <dbReference type="ARBA" id="ARBA00004496"/>
    </source>
</evidence>
<evidence type="ECO:0000256" key="5">
    <source>
        <dbReference type="ARBA" id="ARBA00038145"/>
    </source>
</evidence>
<dbReference type="PROSITE" id="PS50082">
    <property type="entry name" value="WD_REPEATS_2"/>
    <property type="match status" value="3"/>
</dbReference>
<dbReference type="GO" id="GO:0005737">
    <property type="term" value="C:cytoplasm"/>
    <property type="evidence" value="ECO:0007669"/>
    <property type="project" value="UniProtKB-SubCell"/>
</dbReference>
<dbReference type="PANTHER" id="PTHR22842:SF3">
    <property type="entry name" value="WD REPEAT DOMAIN-CONTAINING PROTEIN 83"/>
    <property type="match status" value="1"/>
</dbReference>
<dbReference type="InterPro" id="IPR036322">
    <property type="entry name" value="WD40_repeat_dom_sf"/>
</dbReference>
<dbReference type="InterPro" id="IPR019775">
    <property type="entry name" value="WD40_repeat_CS"/>
</dbReference>
<dbReference type="SMART" id="SM00320">
    <property type="entry name" value="WD40"/>
    <property type="match status" value="6"/>
</dbReference>
<dbReference type="PRINTS" id="PR00320">
    <property type="entry name" value="GPROTEINBRPT"/>
</dbReference>
<accession>A0AAD5UC67</accession>
<reference evidence="7" key="1">
    <citation type="submission" date="2020-05" db="EMBL/GenBank/DDBJ databases">
        <title>Phylogenomic resolution of chytrid fungi.</title>
        <authorList>
            <person name="Stajich J.E."/>
            <person name="Amses K."/>
            <person name="Simmons R."/>
            <person name="Seto K."/>
            <person name="Myers J."/>
            <person name="Bonds A."/>
            <person name="Quandt C.A."/>
            <person name="Barry K."/>
            <person name="Liu P."/>
            <person name="Grigoriev I."/>
            <person name="Longcore J.E."/>
            <person name="James T.Y."/>
        </authorList>
    </citation>
    <scope>NUCLEOTIDE SEQUENCE</scope>
    <source>
        <strain evidence="7">PLAUS21</strain>
    </source>
</reference>
<protein>
    <submittedName>
        <fullName evidence="7">WD repeat-containing protein 83</fullName>
    </submittedName>
</protein>
<dbReference type="InterPro" id="IPR015943">
    <property type="entry name" value="WD40/YVTN_repeat-like_dom_sf"/>
</dbReference>
<keyword evidence="8" id="KW-1185">Reference proteome</keyword>
<name>A0AAD5UC67_9FUNG</name>
<dbReference type="PROSITE" id="PS50294">
    <property type="entry name" value="WD_REPEATS_REGION"/>
    <property type="match status" value="2"/>
</dbReference>
<organism evidence="7 8">
    <name type="scientific">Boothiomyces macroporosus</name>
    <dbReference type="NCBI Taxonomy" id="261099"/>
    <lineage>
        <taxon>Eukaryota</taxon>
        <taxon>Fungi</taxon>
        <taxon>Fungi incertae sedis</taxon>
        <taxon>Chytridiomycota</taxon>
        <taxon>Chytridiomycota incertae sedis</taxon>
        <taxon>Chytridiomycetes</taxon>
        <taxon>Rhizophydiales</taxon>
        <taxon>Terramycetaceae</taxon>
        <taxon>Boothiomyces</taxon>
    </lineage>
</organism>
<gene>
    <name evidence="7" type="primary">WDR83</name>
    <name evidence="7" type="ORF">HK103_007648</name>
</gene>
<feature type="repeat" description="WD" evidence="6">
    <location>
        <begin position="212"/>
        <end position="244"/>
    </location>
</feature>
<feature type="repeat" description="WD" evidence="6">
    <location>
        <begin position="10"/>
        <end position="51"/>
    </location>
</feature>
<evidence type="ECO:0000256" key="3">
    <source>
        <dbReference type="ARBA" id="ARBA00022574"/>
    </source>
</evidence>
<evidence type="ECO:0000313" key="8">
    <source>
        <dbReference type="Proteomes" id="UP001210925"/>
    </source>
</evidence>
<evidence type="ECO:0000256" key="6">
    <source>
        <dbReference type="PROSITE-ProRule" id="PRU00221"/>
    </source>
</evidence>
<sequence>MFPRQKVGELKGHTGPVHSAIYSKDGEYVLSAGGDRSVKLWNPKTETCIFTYTGHGKEVLSVQFSGSYDATVRIWDCRSLSKRPVQTLNEAKDSVEWVKMEEYQILSGSVDGHVRVYDIRTRKVIIDNVGFPVTFCGLSNDKNCMLVNTLDNVIRLFDVETGELLNDYRGHKNQEYRLVPCLTKNDSHVIGGSEDGKVRIWDLVEGEIVHTIDAHEQVVTMVHYHPFEHEMLTCSFDNTIKVWK</sequence>
<dbReference type="Proteomes" id="UP001210925">
    <property type="component" value="Unassembled WGS sequence"/>
</dbReference>
<dbReference type="SUPFAM" id="SSF50978">
    <property type="entry name" value="WD40 repeat-like"/>
    <property type="match status" value="1"/>
</dbReference>
<dbReference type="InterPro" id="IPR020472">
    <property type="entry name" value="WD40_PAC1"/>
</dbReference>
<dbReference type="PROSITE" id="PS00678">
    <property type="entry name" value="WD_REPEATS_1"/>
    <property type="match status" value="1"/>
</dbReference>
<evidence type="ECO:0000256" key="2">
    <source>
        <dbReference type="ARBA" id="ARBA00022490"/>
    </source>
</evidence>
<dbReference type="AlphaFoldDB" id="A0AAD5UC67"/>
<keyword evidence="4" id="KW-0677">Repeat</keyword>
<comment type="subcellular location">
    <subcellularLocation>
        <location evidence="1">Cytoplasm</location>
    </subcellularLocation>
</comment>
<keyword evidence="2" id="KW-0963">Cytoplasm</keyword>
<dbReference type="Gene3D" id="2.130.10.10">
    <property type="entry name" value="YVTN repeat-like/Quinoprotein amine dehydrogenase"/>
    <property type="match status" value="1"/>
</dbReference>
<dbReference type="EMBL" id="JADGKB010000097">
    <property type="protein sequence ID" value="KAJ3253914.1"/>
    <property type="molecule type" value="Genomic_DNA"/>
</dbReference>
<dbReference type="GO" id="GO:0071013">
    <property type="term" value="C:catalytic step 2 spliceosome"/>
    <property type="evidence" value="ECO:0007669"/>
    <property type="project" value="TreeGrafter"/>
</dbReference>
<dbReference type="Pfam" id="PF00400">
    <property type="entry name" value="WD40"/>
    <property type="match status" value="5"/>
</dbReference>
<comment type="similarity">
    <text evidence="5">Belongs to the WD repeat MORG1 family.</text>
</comment>
<dbReference type="InterPro" id="IPR001680">
    <property type="entry name" value="WD40_rpt"/>
</dbReference>
<dbReference type="GO" id="GO:0000398">
    <property type="term" value="P:mRNA splicing, via spliceosome"/>
    <property type="evidence" value="ECO:0007669"/>
    <property type="project" value="TreeGrafter"/>
</dbReference>
<evidence type="ECO:0000313" key="7">
    <source>
        <dbReference type="EMBL" id="KAJ3253914.1"/>
    </source>
</evidence>
<proteinExistence type="inferred from homology"/>
<keyword evidence="3 6" id="KW-0853">WD repeat</keyword>
<feature type="repeat" description="WD" evidence="6">
    <location>
        <begin position="185"/>
        <end position="211"/>
    </location>
</feature>
<comment type="caution">
    <text evidence="7">The sequence shown here is derived from an EMBL/GenBank/DDBJ whole genome shotgun (WGS) entry which is preliminary data.</text>
</comment>
<evidence type="ECO:0000256" key="4">
    <source>
        <dbReference type="ARBA" id="ARBA00022737"/>
    </source>
</evidence>
<dbReference type="InterPro" id="IPR051980">
    <property type="entry name" value="WD_repeat_MORG1"/>
</dbReference>
<dbReference type="CDD" id="cd00200">
    <property type="entry name" value="WD40"/>
    <property type="match status" value="1"/>
</dbReference>